<dbReference type="PROSITE" id="PS51221">
    <property type="entry name" value="TTL"/>
    <property type="match status" value="1"/>
</dbReference>
<proteinExistence type="predicted"/>
<protein>
    <recommendedName>
        <fullName evidence="4">Tubulin-tyrosine ligase</fullName>
    </recommendedName>
</protein>
<dbReference type="OMA" id="HPGYGKY"/>
<dbReference type="Proteomes" id="UP000688137">
    <property type="component" value="Unassembled WGS sequence"/>
</dbReference>
<reference evidence="2" key="1">
    <citation type="submission" date="2021-01" db="EMBL/GenBank/DDBJ databases">
        <authorList>
            <consortium name="Genoscope - CEA"/>
            <person name="William W."/>
        </authorList>
    </citation>
    <scope>NUCLEOTIDE SEQUENCE</scope>
</reference>
<evidence type="ECO:0000313" key="3">
    <source>
        <dbReference type="Proteomes" id="UP000688137"/>
    </source>
</evidence>
<keyword evidence="3" id="KW-1185">Reference proteome</keyword>
<dbReference type="PANTHER" id="PTHR46069">
    <property type="entry name" value="TUBULIN TYROSINE LIGASE"/>
    <property type="match status" value="1"/>
</dbReference>
<evidence type="ECO:0000313" key="2">
    <source>
        <dbReference type="EMBL" id="CAD8074657.1"/>
    </source>
</evidence>
<dbReference type="AlphaFoldDB" id="A0A8S1M3T7"/>
<accession>A0A8S1M3T7</accession>
<evidence type="ECO:0000256" key="1">
    <source>
        <dbReference type="SAM" id="MobiDB-lite"/>
    </source>
</evidence>
<feature type="compositionally biased region" description="Polar residues" evidence="1">
    <location>
        <begin position="63"/>
        <end position="76"/>
    </location>
</feature>
<dbReference type="PANTHER" id="PTHR46069:SF1">
    <property type="entry name" value="CHROMOSOME UNDETERMINED SCAFFOLD_125, WHOLE GENOME SHOTGUN SEQUENCE"/>
    <property type="match status" value="1"/>
</dbReference>
<name>A0A8S1M3T7_PARPR</name>
<dbReference type="InterPro" id="IPR004344">
    <property type="entry name" value="TTL/TTLL_fam"/>
</dbReference>
<comment type="caution">
    <text evidence="2">The sequence shown here is derived from an EMBL/GenBank/DDBJ whole genome shotgun (WGS) entry which is preliminary data.</text>
</comment>
<organism evidence="2 3">
    <name type="scientific">Paramecium primaurelia</name>
    <dbReference type="NCBI Taxonomy" id="5886"/>
    <lineage>
        <taxon>Eukaryota</taxon>
        <taxon>Sar</taxon>
        <taxon>Alveolata</taxon>
        <taxon>Ciliophora</taxon>
        <taxon>Intramacronucleata</taxon>
        <taxon>Oligohymenophorea</taxon>
        <taxon>Peniculida</taxon>
        <taxon>Parameciidae</taxon>
        <taxon>Paramecium</taxon>
    </lineage>
</organism>
<dbReference type="EMBL" id="CAJJDM010000053">
    <property type="protein sequence ID" value="CAD8074657.1"/>
    <property type="molecule type" value="Genomic_DNA"/>
</dbReference>
<gene>
    <name evidence="2" type="ORF">PPRIM_AZ9-3.1.T0530085</name>
</gene>
<evidence type="ECO:0008006" key="4">
    <source>
        <dbReference type="Google" id="ProtNLM"/>
    </source>
</evidence>
<dbReference type="Pfam" id="PF03133">
    <property type="entry name" value="TTL"/>
    <property type="match status" value="1"/>
</dbReference>
<sequence>MFLQAMKFKDNRYDEQQQRLEPIQLKYSPKEPRQHTPEGLSKIGLFNSTQFHRKQSIEKRKLSSQAEGKRPQSSMQRIPRTAFLKNTFATQYVFFCENGNNGALVRRILQGRGWFAEQQTSFNVNFIWKQSNKGFNYSTLTQKKVCINHLEHHHEISNKNKLHDNLKIHCQRINKNMDDFVPITFSINLDSMTLQWDLKKFVDFFIQIKKEGNQKNVWLLKPPDLNRGRGIQLFSDLRMFINQVEEFCKIRNGNQKTKSSSKGARGVTITYPDSNEKSGQAQISFTIDQSTSNDRIIVLQKYLETPLLYNGRKFDFRIWVLIDHTSKYYFFKEGYLRLASEHFDINNLKSLYIHLTNNAIQKNHPGYGKYELGNQLSFQDLQHYLNQQRNTKVTSAGIVVKMKELIHQTIYCAGSKLRDNRKDFQFEIFGYDFMVDKNGHIWLIEINTNPCIEESSPLLQKLIPRMLNDAFRLTIDKIFPPFKTTQENFLPNLHEYAIPGYSDKDNLWDYMGQI</sequence>
<feature type="region of interest" description="Disordered" evidence="1">
    <location>
        <begin position="58"/>
        <end position="78"/>
    </location>
</feature>